<proteinExistence type="predicted"/>
<feature type="transmembrane region" description="Helical" evidence="1">
    <location>
        <begin position="7"/>
        <end position="28"/>
    </location>
</feature>
<evidence type="ECO:0000313" key="3">
    <source>
        <dbReference type="EMBL" id="MBC8200265.1"/>
    </source>
</evidence>
<dbReference type="Pfam" id="PF01476">
    <property type="entry name" value="LysM"/>
    <property type="match status" value="1"/>
</dbReference>
<gene>
    <name evidence="3" type="ORF">H8E80_09535</name>
</gene>
<protein>
    <submittedName>
        <fullName evidence="3">LysM peptidoglycan-binding domain-containing protein</fullName>
    </submittedName>
</protein>
<dbReference type="PROSITE" id="PS51782">
    <property type="entry name" value="LYSM"/>
    <property type="match status" value="1"/>
</dbReference>
<accession>A0A8J6TCF8</accession>
<evidence type="ECO:0000259" key="2">
    <source>
        <dbReference type="PROSITE" id="PS51782"/>
    </source>
</evidence>
<comment type="caution">
    <text evidence="3">The sequence shown here is derived from an EMBL/GenBank/DDBJ whole genome shotgun (WGS) entry which is preliminary data.</text>
</comment>
<reference evidence="3 4" key="1">
    <citation type="submission" date="2020-08" db="EMBL/GenBank/DDBJ databases">
        <title>Bridging the membrane lipid divide: bacteria of the FCB group superphylum have the potential to synthesize archaeal ether lipids.</title>
        <authorList>
            <person name="Villanueva L."/>
            <person name="Von Meijenfeldt F.A.B."/>
            <person name="Westbye A.B."/>
            <person name="Yadav S."/>
            <person name="Hopmans E.C."/>
            <person name="Dutilh B.E."/>
            <person name="Sinninghe Damste J.S."/>
        </authorList>
    </citation>
    <scope>NUCLEOTIDE SEQUENCE [LARGE SCALE GENOMIC DNA]</scope>
    <source>
        <strain evidence="3">NIOZ-UU82</strain>
    </source>
</reference>
<keyword evidence="1" id="KW-0812">Transmembrane</keyword>
<dbReference type="PANTHER" id="PTHR34700:SF4">
    <property type="entry name" value="PHAGE-LIKE ELEMENT PBSX PROTEIN XKDP"/>
    <property type="match status" value="1"/>
</dbReference>
<dbReference type="CDD" id="cd00118">
    <property type="entry name" value="LysM"/>
    <property type="match status" value="1"/>
</dbReference>
<evidence type="ECO:0000313" key="4">
    <source>
        <dbReference type="Proteomes" id="UP000603545"/>
    </source>
</evidence>
<dbReference type="EMBL" id="JACNLL010000089">
    <property type="protein sequence ID" value="MBC8200265.1"/>
    <property type="molecule type" value="Genomic_DNA"/>
</dbReference>
<sequence>MNYNTNIRLITFLCIFTVIIAFPLYLFAENEKGIEHETGFYYTIQKGDTLWDISERFFDSAWQWPDLWEKNSQVSNPHLVYPGERIRLFHKGWVKTTAKTDVTEKSLQVKEPQKEPPYLLYKAIDSIGFIKKEPVTSSGYILKSYEDKIMISHGDKVYLRQNNNTSFIPGEKYTIYRTIHPVIDKKTKAFIGIQHYITGILEITEKKPDFAIAKVLKSFRSIAVNDFLMPYKQQSPKIFITKSKEGLEGTILGAEEKATIIGDSAIAFIDRGNQDGVMPGQYYSIYYQEKKRLDPKSKKYTLLSIVDFGTLFVLRTEQTTSTVLITRSDKSITPGAKICSPLPKK</sequence>
<keyword evidence="1" id="KW-0472">Membrane</keyword>
<dbReference type="InterPro" id="IPR018392">
    <property type="entry name" value="LysM"/>
</dbReference>
<dbReference type="InterPro" id="IPR036779">
    <property type="entry name" value="LysM_dom_sf"/>
</dbReference>
<dbReference type="AlphaFoldDB" id="A0A8J6TCF8"/>
<feature type="domain" description="LysM" evidence="2">
    <location>
        <begin position="40"/>
        <end position="88"/>
    </location>
</feature>
<dbReference type="SUPFAM" id="SSF54106">
    <property type="entry name" value="LysM domain"/>
    <property type="match status" value="1"/>
</dbReference>
<dbReference type="InterPro" id="IPR052196">
    <property type="entry name" value="Bact_Kbp"/>
</dbReference>
<name>A0A8J6TCF8_9BACT</name>
<keyword evidence="1" id="KW-1133">Transmembrane helix</keyword>
<dbReference type="Gene3D" id="3.10.350.10">
    <property type="entry name" value="LysM domain"/>
    <property type="match status" value="1"/>
</dbReference>
<evidence type="ECO:0000256" key="1">
    <source>
        <dbReference type="SAM" id="Phobius"/>
    </source>
</evidence>
<dbReference type="PANTHER" id="PTHR34700">
    <property type="entry name" value="POTASSIUM BINDING PROTEIN KBP"/>
    <property type="match status" value="1"/>
</dbReference>
<dbReference type="SMART" id="SM00257">
    <property type="entry name" value="LysM"/>
    <property type="match status" value="1"/>
</dbReference>
<dbReference type="Proteomes" id="UP000603545">
    <property type="component" value="Unassembled WGS sequence"/>
</dbReference>
<organism evidence="3 4">
    <name type="scientific">Candidatus Desulfaltia bathyphila</name>
    <dbReference type="NCBI Taxonomy" id="2841697"/>
    <lineage>
        <taxon>Bacteria</taxon>
        <taxon>Pseudomonadati</taxon>
        <taxon>Thermodesulfobacteriota</taxon>
        <taxon>Desulfobacteria</taxon>
        <taxon>Desulfobacterales</taxon>
        <taxon>Desulfobacterales incertae sedis</taxon>
        <taxon>Candidatus Desulfaltia</taxon>
    </lineage>
</organism>